<accession>A0A812P9Y6</accession>
<dbReference type="GO" id="GO:0051082">
    <property type="term" value="F:unfolded protein binding"/>
    <property type="evidence" value="ECO:0007669"/>
    <property type="project" value="InterPro"/>
</dbReference>
<dbReference type="EMBL" id="CAJNJA010014607">
    <property type="protein sequence ID" value="CAE7346042.1"/>
    <property type="molecule type" value="Genomic_DNA"/>
</dbReference>
<reference evidence="4" key="1">
    <citation type="submission" date="2021-02" db="EMBL/GenBank/DDBJ databases">
        <authorList>
            <person name="Dougan E. K."/>
            <person name="Rhodes N."/>
            <person name="Thang M."/>
            <person name="Chan C."/>
        </authorList>
    </citation>
    <scope>NUCLEOTIDE SEQUENCE</scope>
</reference>
<dbReference type="InterPro" id="IPR002939">
    <property type="entry name" value="DnaJ_C"/>
</dbReference>
<evidence type="ECO:0000313" key="4">
    <source>
        <dbReference type="EMBL" id="CAE7346042.1"/>
    </source>
</evidence>
<keyword evidence="5" id="KW-1185">Reference proteome</keyword>
<dbReference type="Pfam" id="PF01556">
    <property type="entry name" value="DnaJ_C"/>
    <property type="match status" value="1"/>
</dbReference>
<dbReference type="SUPFAM" id="SSF49493">
    <property type="entry name" value="HSP40/DnaJ peptide-binding domain"/>
    <property type="match status" value="1"/>
</dbReference>
<proteinExistence type="predicted"/>
<dbReference type="Proteomes" id="UP000601435">
    <property type="component" value="Unassembled WGS sequence"/>
</dbReference>
<keyword evidence="1" id="KW-0143">Chaperone</keyword>
<gene>
    <name evidence="4" type="primary">dnaJ</name>
    <name evidence="4" type="ORF">SNEC2469_LOCUS8961</name>
</gene>
<evidence type="ECO:0000256" key="2">
    <source>
        <dbReference type="SAM" id="MobiDB-lite"/>
    </source>
</evidence>
<comment type="caution">
    <text evidence="4">The sequence shown here is derived from an EMBL/GenBank/DDBJ whole genome shotgun (WGS) entry which is preliminary data.</text>
</comment>
<name>A0A812P9Y6_9DINO</name>
<dbReference type="OrthoDB" id="10256793at2759"/>
<evidence type="ECO:0000259" key="3">
    <source>
        <dbReference type="Pfam" id="PF01556"/>
    </source>
</evidence>
<dbReference type="InterPro" id="IPR008971">
    <property type="entry name" value="HSP40/DnaJ_pept-bd"/>
</dbReference>
<evidence type="ECO:0000256" key="1">
    <source>
        <dbReference type="ARBA" id="ARBA00023186"/>
    </source>
</evidence>
<protein>
    <submittedName>
        <fullName evidence="4">DnaJ protein</fullName>
    </submittedName>
</protein>
<dbReference type="Gene3D" id="2.60.260.20">
    <property type="entry name" value="Urease metallochaperone UreE, N-terminal domain"/>
    <property type="match status" value="1"/>
</dbReference>
<evidence type="ECO:0000313" key="5">
    <source>
        <dbReference type="Proteomes" id="UP000601435"/>
    </source>
</evidence>
<organism evidence="4 5">
    <name type="scientific">Symbiodinium necroappetens</name>
    <dbReference type="NCBI Taxonomy" id="1628268"/>
    <lineage>
        <taxon>Eukaryota</taxon>
        <taxon>Sar</taxon>
        <taxon>Alveolata</taxon>
        <taxon>Dinophyceae</taxon>
        <taxon>Suessiales</taxon>
        <taxon>Symbiodiniaceae</taxon>
        <taxon>Symbiodinium</taxon>
    </lineage>
</organism>
<feature type="domain" description="Chaperone DnaJ C-terminal" evidence="3">
    <location>
        <begin position="20"/>
        <end position="65"/>
    </location>
</feature>
<dbReference type="PANTHER" id="PTHR43096">
    <property type="entry name" value="DNAJ HOMOLOG 1, MITOCHONDRIAL-RELATED"/>
    <property type="match status" value="1"/>
</dbReference>
<dbReference type="GO" id="GO:0005737">
    <property type="term" value="C:cytoplasm"/>
    <property type="evidence" value="ECO:0007669"/>
    <property type="project" value="TreeGrafter"/>
</dbReference>
<dbReference type="PANTHER" id="PTHR43096:SF52">
    <property type="entry name" value="DNAJ HOMOLOG 1, MITOCHONDRIAL-RELATED"/>
    <property type="match status" value="1"/>
</dbReference>
<dbReference type="GO" id="GO:0042026">
    <property type="term" value="P:protein refolding"/>
    <property type="evidence" value="ECO:0007669"/>
    <property type="project" value="TreeGrafter"/>
</dbReference>
<dbReference type="AlphaFoldDB" id="A0A812P9Y6"/>
<feature type="region of interest" description="Disordered" evidence="2">
    <location>
        <begin position="66"/>
        <end position="104"/>
    </location>
</feature>
<feature type="compositionally biased region" description="Polar residues" evidence="2">
    <location>
        <begin position="73"/>
        <end position="85"/>
    </location>
</feature>
<sequence>MPVLDHPCRTCRGESTVMMTRDIRINVPAGVRNLMELRVPGAGHAGSRGGKAGHLFVQVKVLPHERPGDLCPNATQQAAASQNPGRRSPTAIDPANCNKAEHRG</sequence>